<dbReference type="EMBL" id="DTAD01000025">
    <property type="protein sequence ID" value="HGN90024.1"/>
    <property type="molecule type" value="Genomic_DNA"/>
</dbReference>
<evidence type="ECO:0000313" key="3">
    <source>
        <dbReference type="EMBL" id="HGN90024.1"/>
    </source>
</evidence>
<gene>
    <name evidence="4" type="ORF">ENM30_02335</name>
    <name evidence="3" type="ORF">ENT82_02695</name>
    <name evidence="2" type="ORF">ENU43_01990</name>
</gene>
<evidence type="ECO:0000259" key="1">
    <source>
        <dbReference type="Pfam" id="PF18551"/>
    </source>
</evidence>
<sequence length="340" mass="38182">MVSDTLLRRPGVESFLRYLENSGKESIDPLFEKTAYRYPVAEEFFEEDAETVLENLAELGIFEKRLMDSAMMCPDCGTLAHVVKPVCPTCSSARLIKGNVIEHMLCGYVDFEQEFYKQGFKCIKCGKELKTLGVDYRRAGVFYKCMSCGRVTAIPVKRFICGHCGRASTEEELQLKPVFSYVVVREKFAVLKGMFLDLTPLISLIESKGFVVESPAKIAGISGVVHEFTLFASRPSAPASASLAIDIVRDADDNKLFEFFTKTFDVKAGASLLLCLGHVDEKAKKLADTFNILMLEFTSADELVEKSKTEIEKILDKLSKRELYEEADYLEDLLKKLDKV</sequence>
<evidence type="ECO:0000313" key="4">
    <source>
        <dbReference type="EMBL" id="HHN52132.1"/>
    </source>
</evidence>
<organism evidence="3">
    <name type="scientific">Caldiarchaeum subterraneum</name>
    <dbReference type="NCBI Taxonomy" id="311458"/>
    <lineage>
        <taxon>Archaea</taxon>
        <taxon>Nitrososphaerota</taxon>
        <taxon>Candidatus Caldarchaeales</taxon>
        <taxon>Candidatus Caldarchaeaceae</taxon>
        <taxon>Candidatus Caldarchaeum</taxon>
    </lineage>
</organism>
<feature type="domain" description="Thaumarchaeal output" evidence="1">
    <location>
        <begin position="14"/>
        <end position="182"/>
    </location>
</feature>
<dbReference type="EMBL" id="DTCM01000022">
    <property type="protein sequence ID" value="HGL40426.1"/>
    <property type="molecule type" value="Genomic_DNA"/>
</dbReference>
<dbReference type="AlphaFoldDB" id="A0A7C4DZB4"/>
<accession>A0A7C4DZB4</accession>
<name>A0A7C4DZB4_CALS0</name>
<dbReference type="EMBL" id="DRXG01000044">
    <property type="protein sequence ID" value="HHN52132.1"/>
    <property type="molecule type" value="Genomic_DNA"/>
</dbReference>
<dbReference type="Pfam" id="PF18551">
    <property type="entry name" value="TackOD1"/>
    <property type="match status" value="1"/>
</dbReference>
<proteinExistence type="predicted"/>
<dbReference type="InterPro" id="IPR040572">
    <property type="entry name" value="TackOD1"/>
</dbReference>
<evidence type="ECO:0000313" key="2">
    <source>
        <dbReference type="EMBL" id="HGL40426.1"/>
    </source>
</evidence>
<protein>
    <recommendedName>
        <fullName evidence="1">Thaumarchaeal output domain-containing protein</fullName>
    </recommendedName>
</protein>
<comment type="caution">
    <text evidence="3">The sequence shown here is derived from an EMBL/GenBank/DDBJ whole genome shotgun (WGS) entry which is preliminary data.</text>
</comment>
<reference evidence="3" key="1">
    <citation type="journal article" date="2020" name="mSystems">
        <title>Genome- and Community-Level Interaction Insights into Carbon Utilization and Element Cycling Functions of Hydrothermarchaeota in Hydrothermal Sediment.</title>
        <authorList>
            <person name="Zhou Z."/>
            <person name="Liu Y."/>
            <person name="Xu W."/>
            <person name="Pan J."/>
            <person name="Luo Z.H."/>
            <person name="Li M."/>
        </authorList>
    </citation>
    <scope>NUCLEOTIDE SEQUENCE [LARGE SCALE GENOMIC DNA]</scope>
    <source>
        <strain evidence="4">SpSt-1073</strain>
        <strain evidence="3">SpSt-613</strain>
        <strain evidence="2">SpSt-669</strain>
    </source>
</reference>